<dbReference type="AlphaFoldDB" id="A0A392NM44"/>
<evidence type="ECO:0000313" key="3">
    <source>
        <dbReference type="Proteomes" id="UP000265520"/>
    </source>
</evidence>
<dbReference type="InterPro" id="IPR039537">
    <property type="entry name" value="Retrotran_Ty1/copia-like"/>
</dbReference>
<feature type="non-terminal residue" evidence="2">
    <location>
        <position position="1"/>
    </location>
</feature>
<comment type="caution">
    <text evidence="2">The sequence shown here is derived from an EMBL/GenBank/DDBJ whole genome shotgun (WGS) entry which is preliminary data.</text>
</comment>
<name>A0A392NM44_9FABA</name>
<dbReference type="InterPro" id="IPR057670">
    <property type="entry name" value="SH3_retrovirus"/>
</dbReference>
<reference evidence="2 3" key="1">
    <citation type="journal article" date="2018" name="Front. Plant Sci.">
        <title>Red Clover (Trifolium pratense) and Zigzag Clover (T. medium) - A Picture of Genomic Similarities and Differences.</title>
        <authorList>
            <person name="Dluhosova J."/>
            <person name="Istvanek J."/>
            <person name="Nedelnik J."/>
            <person name="Repkova J."/>
        </authorList>
    </citation>
    <scope>NUCLEOTIDE SEQUENCE [LARGE SCALE GENOMIC DNA]</scope>
    <source>
        <strain evidence="3">cv. 10/8</strain>
        <tissue evidence="2">Leaf</tissue>
    </source>
</reference>
<dbReference type="PANTHER" id="PTHR42648">
    <property type="entry name" value="TRANSPOSASE, PUTATIVE-RELATED"/>
    <property type="match status" value="1"/>
</dbReference>
<accession>A0A392NM44</accession>
<feature type="domain" description="Retroviral polymerase SH3-like" evidence="1">
    <location>
        <begin position="60"/>
        <end position="118"/>
    </location>
</feature>
<evidence type="ECO:0000259" key="1">
    <source>
        <dbReference type="Pfam" id="PF25597"/>
    </source>
</evidence>
<dbReference type="Proteomes" id="UP000265520">
    <property type="component" value="Unassembled WGS sequence"/>
</dbReference>
<dbReference type="Pfam" id="PF25597">
    <property type="entry name" value="SH3_retrovirus"/>
    <property type="match status" value="1"/>
</dbReference>
<organism evidence="2 3">
    <name type="scientific">Trifolium medium</name>
    <dbReference type="NCBI Taxonomy" id="97028"/>
    <lineage>
        <taxon>Eukaryota</taxon>
        <taxon>Viridiplantae</taxon>
        <taxon>Streptophyta</taxon>
        <taxon>Embryophyta</taxon>
        <taxon>Tracheophyta</taxon>
        <taxon>Spermatophyta</taxon>
        <taxon>Magnoliopsida</taxon>
        <taxon>eudicotyledons</taxon>
        <taxon>Gunneridae</taxon>
        <taxon>Pentapetalae</taxon>
        <taxon>rosids</taxon>
        <taxon>fabids</taxon>
        <taxon>Fabales</taxon>
        <taxon>Fabaceae</taxon>
        <taxon>Papilionoideae</taxon>
        <taxon>50 kb inversion clade</taxon>
        <taxon>NPAAA clade</taxon>
        <taxon>Hologalegina</taxon>
        <taxon>IRL clade</taxon>
        <taxon>Trifolieae</taxon>
        <taxon>Trifolium</taxon>
    </lineage>
</organism>
<evidence type="ECO:0000313" key="2">
    <source>
        <dbReference type="EMBL" id="MCI00444.1"/>
    </source>
</evidence>
<dbReference type="EMBL" id="LXQA010043228">
    <property type="protein sequence ID" value="MCI00444.1"/>
    <property type="molecule type" value="Genomic_DNA"/>
</dbReference>
<sequence>ETGLTLLSQAQIPLKYWDHAFITAAYLINRIPTPILQNNSPYFTLLNKHPDYKALKVFGCACFPFLRPYHNTKLAYRSQECIFLGYSSTYKGYKCLSPDGHIYVSKDVLFNEQKFPYPSLFGQTNTTSTPITSPTPMSQVPLHLPNQVLDPIPITTIPAANTTTPPVPTFIEPHSVPKYKGKLVKES</sequence>
<dbReference type="PANTHER" id="PTHR42648:SF26">
    <property type="entry name" value="INTEGRASE CATALYTIC DOMAIN-CONTAINING PROTEIN"/>
    <property type="match status" value="1"/>
</dbReference>
<keyword evidence="3" id="KW-1185">Reference proteome</keyword>
<proteinExistence type="predicted"/>
<protein>
    <submittedName>
        <fullName evidence="2">Retrovirus-related pol polyprotein from transposon tnt 1-94</fullName>
    </submittedName>
</protein>